<evidence type="ECO:0000313" key="3">
    <source>
        <dbReference type="Proteomes" id="UP000314986"/>
    </source>
</evidence>
<dbReference type="AlphaFoldDB" id="A0A4W3HBD7"/>
<dbReference type="STRING" id="7868.ENSCMIP00000012467"/>
<dbReference type="InParanoid" id="A0A4W3HBD7"/>
<proteinExistence type="predicted"/>
<reference evidence="2" key="4">
    <citation type="submission" date="2025-08" db="UniProtKB">
        <authorList>
            <consortium name="Ensembl"/>
        </authorList>
    </citation>
    <scope>IDENTIFICATION</scope>
</reference>
<dbReference type="Pfam" id="PF09813">
    <property type="entry name" value="Coa3_cc"/>
    <property type="match status" value="1"/>
</dbReference>
<name>A0A4W3HBD7_CALMI</name>
<dbReference type="Ensembl" id="ENSCMIT00000012755.1">
    <property type="protein sequence ID" value="ENSCMIP00000012467.1"/>
    <property type="gene ID" value="ENSCMIG00000006332.1"/>
</dbReference>
<dbReference type="InterPro" id="IPR018628">
    <property type="entry name" value="Coa3_CC"/>
</dbReference>
<organism evidence="2 3">
    <name type="scientific">Callorhinchus milii</name>
    <name type="common">Ghost shark</name>
    <dbReference type="NCBI Taxonomy" id="7868"/>
    <lineage>
        <taxon>Eukaryota</taxon>
        <taxon>Metazoa</taxon>
        <taxon>Chordata</taxon>
        <taxon>Craniata</taxon>
        <taxon>Vertebrata</taxon>
        <taxon>Chondrichthyes</taxon>
        <taxon>Holocephali</taxon>
        <taxon>Chimaeriformes</taxon>
        <taxon>Callorhinchidae</taxon>
        <taxon>Callorhinchus</taxon>
    </lineage>
</organism>
<keyword evidence="3" id="KW-1185">Reference proteome</keyword>
<protein>
    <recommendedName>
        <fullName evidence="1">Cytochrome c oxidase assembly factor 3 mitochondrial coiled-coil domain-containing protein</fullName>
    </recommendedName>
</protein>
<sequence length="81" mass="9353">MLELASLLPPLLTNMLCSDEGSWTRNPERERERNHPTETSLTILADGYTFYAVSQERFLDKLEEEAKVARARYPQILSPNK</sequence>
<feature type="domain" description="Cytochrome c oxidase assembly factor 3 mitochondrial coiled-coil" evidence="1">
    <location>
        <begin position="23"/>
        <end position="65"/>
    </location>
</feature>
<evidence type="ECO:0000259" key="1">
    <source>
        <dbReference type="Pfam" id="PF09813"/>
    </source>
</evidence>
<evidence type="ECO:0000313" key="2">
    <source>
        <dbReference type="Ensembl" id="ENSCMIP00000012467.1"/>
    </source>
</evidence>
<dbReference type="Proteomes" id="UP000314986">
    <property type="component" value="Unassembled WGS sequence"/>
</dbReference>
<reference evidence="2" key="5">
    <citation type="submission" date="2025-09" db="UniProtKB">
        <authorList>
            <consortium name="Ensembl"/>
        </authorList>
    </citation>
    <scope>IDENTIFICATION</scope>
</reference>
<accession>A0A4W3HBD7</accession>
<reference evidence="3" key="1">
    <citation type="journal article" date="2006" name="Science">
        <title>Ancient noncoding elements conserved in the human genome.</title>
        <authorList>
            <person name="Venkatesh B."/>
            <person name="Kirkness E.F."/>
            <person name="Loh Y.H."/>
            <person name="Halpern A.L."/>
            <person name="Lee A.P."/>
            <person name="Johnson J."/>
            <person name="Dandona N."/>
            <person name="Viswanathan L.D."/>
            <person name="Tay A."/>
            <person name="Venter J.C."/>
            <person name="Strausberg R.L."/>
            <person name="Brenner S."/>
        </authorList>
    </citation>
    <scope>NUCLEOTIDE SEQUENCE [LARGE SCALE GENOMIC DNA]</scope>
</reference>
<reference evidence="3" key="2">
    <citation type="journal article" date="2007" name="PLoS Biol.">
        <title>Survey sequencing and comparative analysis of the elephant shark (Callorhinchus milii) genome.</title>
        <authorList>
            <person name="Venkatesh B."/>
            <person name="Kirkness E.F."/>
            <person name="Loh Y.H."/>
            <person name="Halpern A.L."/>
            <person name="Lee A.P."/>
            <person name="Johnson J."/>
            <person name="Dandona N."/>
            <person name="Viswanathan L.D."/>
            <person name="Tay A."/>
            <person name="Venter J.C."/>
            <person name="Strausberg R.L."/>
            <person name="Brenner S."/>
        </authorList>
    </citation>
    <scope>NUCLEOTIDE SEQUENCE [LARGE SCALE GENOMIC DNA]</scope>
</reference>
<reference evidence="3" key="3">
    <citation type="journal article" date="2014" name="Nature">
        <title>Elephant shark genome provides unique insights into gnathostome evolution.</title>
        <authorList>
            <consortium name="International Elephant Shark Genome Sequencing Consortium"/>
            <person name="Venkatesh B."/>
            <person name="Lee A.P."/>
            <person name="Ravi V."/>
            <person name="Maurya A.K."/>
            <person name="Lian M.M."/>
            <person name="Swann J.B."/>
            <person name="Ohta Y."/>
            <person name="Flajnik M.F."/>
            <person name="Sutoh Y."/>
            <person name="Kasahara M."/>
            <person name="Hoon S."/>
            <person name="Gangu V."/>
            <person name="Roy S.W."/>
            <person name="Irimia M."/>
            <person name="Korzh V."/>
            <person name="Kondrychyn I."/>
            <person name="Lim Z.W."/>
            <person name="Tay B.H."/>
            <person name="Tohari S."/>
            <person name="Kong K.W."/>
            <person name="Ho S."/>
            <person name="Lorente-Galdos B."/>
            <person name="Quilez J."/>
            <person name="Marques-Bonet T."/>
            <person name="Raney B.J."/>
            <person name="Ingham P.W."/>
            <person name="Tay A."/>
            <person name="Hillier L.W."/>
            <person name="Minx P."/>
            <person name="Boehm T."/>
            <person name="Wilson R.K."/>
            <person name="Brenner S."/>
            <person name="Warren W.C."/>
        </authorList>
    </citation>
    <scope>NUCLEOTIDE SEQUENCE [LARGE SCALE GENOMIC DNA]</scope>
</reference>